<proteinExistence type="predicted"/>
<dbReference type="InterPro" id="IPR029024">
    <property type="entry name" value="TerB-like"/>
</dbReference>
<dbReference type="CDD" id="cd07178">
    <property type="entry name" value="terB_like_YebE"/>
    <property type="match status" value="1"/>
</dbReference>
<gene>
    <name evidence="1" type="ORF">ACFOGJ_08230</name>
</gene>
<evidence type="ECO:0000313" key="2">
    <source>
        <dbReference type="Proteomes" id="UP001595528"/>
    </source>
</evidence>
<dbReference type="EMBL" id="JBHRTR010000020">
    <property type="protein sequence ID" value="MFC3227212.1"/>
    <property type="molecule type" value="Genomic_DNA"/>
</dbReference>
<sequence length="229" mass="23118">MFDANKILKSLTAGDSLGMAAKTGAGGALAGGLISALGGKKPKKIARTALTSGGLAAIAGLAYQAWRNHEQGKAPSSAPPAAPESELRQAGFLGEAGGAAGGKAPSAADPALLILTSMIYAARADGEVDAEEHRLIQRGISEGDFDAEEKAFLMDAFGKPVDLNALAGKVGSPQAAMDVYTAAYAVVDPPSLPERAHLDMLRARLGLSEGVTQAIEAQVDTAAPQLTAG</sequence>
<dbReference type="Proteomes" id="UP001595528">
    <property type="component" value="Unassembled WGS sequence"/>
</dbReference>
<protein>
    <submittedName>
        <fullName evidence="1">Tellurite resistance TerB family protein</fullName>
    </submittedName>
</protein>
<dbReference type="RefSeq" id="WP_379899373.1">
    <property type="nucleotide sequence ID" value="NZ_JBHRTR010000020.1"/>
</dbReference>
<name>A0ABV7KXY9_9PROT</name>
<comment type="caution">
    <text evidence="1">The sequence shown here is derived from an EMBL/GenBank/DDBJ whole genome shotgun (WGS) entry which is preliminary data.</text>
</comment>
<evidence type="ECO:0000313" key="1">
    <source>
        <dbReference type="EMBL" id="MFC3227212.1"/>
    </source>
</evidence>
<reference evidence="2" key="1">
    <citation type="journal article" date="2019" name="Int. J. Syst. Evol. Microbiol.">
        <title>The Global Catalogue of Microorganisms (GCM) 10K type strain sequencing project: providing services to taxonomists for standard genome sequencing and annotation.</title>
        <authorList>
            <consortium name="The Broad Institute Genomics Platform"/>
            <consortium name="The Broad Institute Genome Sequencing Center for Infectious Disease"/>
            <person name="Wu L."/>
            <person name="Ma J."/>
        </authorList>
    </citation>
    <scope>NUCLEOTIDE SEQUENCE [LARGE SCALE GENOMIC DNA]</scope>
    <source>
        <strain evidence="2">KCTC 42964</strain>
    </source>
</reference>
<dbReference type="Pfam" id="PF04391">
    <property type="entry name" value="DUF533"/>
    <property type="match status" value="1"/>
</dbReference>
<dbReference type="InterPro" id="IPR007486">
    <property type="entry name" value="YebE"/>
</dbReference>
<accession>A0ABV7KXY9</accession>
<dbReference type="SUPFAM" id="SSF158682">
    <property type="entry name" value="TerB-like"/>
    <property type="match status" value="1"/>
</dbReference>
<keyword evidence="2" id="KW-1185">Reference proteome</keyword>
<organism evidence="1 2">
    <name type="scientific">Marinibaculum pumilum</name>
    <dbReference type="NCBI Taxonomy" id="1766165"/>
    <lineage>
        <taxon>Bacteria</taxon>
        <taxon>Pseudomonadati</taxon>
        <taxon>Pseudomonadota</taxon>
        <taxon>Alphaproteobacteria</taxon>
        <taxon>Rhodospirillales</taxon>
        <taxon>Rhodospirillaceae</taxon>
        <taxon>Marinibaculum</taxon>
    </lineage>
</organism>